<comment type="caution">
    <text evidence="1">The sequence shown here is derived from an EMBL/GenBank/DDBJ whole genome shotgun (WGS) entry which is preliminary data.</text>
</comment>
<keyword evidence="2" id="KW-1185">Reference proteome</keyword>
<gene>
    <name evidence="1" type="ORF">D8674_003610</name>
</gene>
<evidence type="ECO:0000313" key="1">
    <source>
        <dbReference type="EMBL" id="KAB2602605.1"/>
    </source>
</evidence>
<reference evidence="2" key="2">
    <citation type="submission" date="2019-10" db="EMBL/GenBank/DDBJ databases">
        <title>A de novo genome assembly of a pear dwarfing rootstock.</title>
        <authorList>
            <person name="Wang F."/>
            <person name="Wang J."/>
            <person name="Li S."/>
            <person name="Zhang Y."/>
            <person name="Fang M."/>
            <person name="Ma L."/>
            <person name="Zhao Y."/>
            <person name="Jiang S."/>
        </authorList>
    </citation>
    <scope>NUCLEOTIDE SEQUENCE [LARGE SCALE GENOMIC DNA]</scope>
</reference>
<organism evidence="1 2">
    <name type="scientific">Pyrus ussuriensis x Pyrus communis</name>
    <dbReference type="NCBI Taxonomy" id="2448454"/>
    <lineage>
        <taxon>Eukaryota</taxon>
        <taxon>Viridiplantae</taxon>
        <taxon>Streptophyta</taxon>
        <taxon>Embryophyta</taxon>
        <taxon>Tracheophyta</taxon>
        <taxon>Spermatophyta</taxon>
        <taxon>Magnoliopsida</taxon>
        <taxon>eudicotyledons</taxon>
        <taxon>Gunneridae</taxon>
        <taxon>Pentapetalae</taxon>
        <taxon>rosids</taxon>
        <taxon>fabids</taxon>
        <taxon>Rosales</taxon>
        <taxon>Rosaceae</taxon>
        <taxon>Amygdaloideae</taxon>
        <taxon>Maleae</taxon>
        <taxon>Pyrus</taxon>
    </lineage>
</organism>
<reference evidence="1 2" key="3">
    <citation type="submission" date="2019-11" db="EMBL/GenBank/DDBJ databases">
        <title>A de novo genome assembly of a pear dwarfing rootstock.</title>
        <authorList>
            <person name="Wang F."/>
            <person name="Wang J."/>
            <person name="Li S."/>
            <person name="Zhang Y."/>
            <person name="Fang M."/>
            <person name="Ma L."/>
            <person name="Zhao Y."/>
            <person name="Jiang S."/>
        </authorList>
    </citation>
    <scope>NUCLEOTIDE SEQUENCE [LARGE SCALE GENOMIC DNA]</scope>
    <source>
        <strain evidence="1">S2</strain>
        <tissue evidence="1">Leaf</tissue>
    </source>
</reference>
<dbReference type="EMBL" id="SMOL01000695">
    <property type="protein sequence ID" value="KAB2602605.1"/>
    <property type="molecule type" value="Genomic_DNA"/>
</dbReference>
<sequence length="70" mass="8128">MDDFLYPFENQMVEEISLVDWNSPPIYDEYVDDDLSSSSVRSSVLPIARALENAEFILKFDYEALRFLSA</sequence>
<accession>A0A5N5FHJ7</accession>
<dbReference type="AlphaFoldDB" id="A0A5N5FHJ7"/>
<protein>
    <submittedName>
        <fullName evidence="1">U-box domain-containing protein 28-like</fullName>
    </submittedName>
</protein>
<dbReference type="Proteomes" id="UP000327157">
    <property type="component" value="Chromosome 10"/>
</dbReference>
<name>A0A5N5FHJ7_9ROSA</name>
<proteinExistence type="predicted"/>
<evidence type="ECO:0000313" key="2">
    <source>
        <dbReference type="Proteomes" id="UP000327157"/>
    </source>
</evidence>
<reference evidence="1 2" key="1">
    <citation type="submission" date="2019-09" db="EMBL/GenBank/DDBJ databases">
        <authorList>
            <person name="Ou C."/>
        </authorList>
    </citation>
    <scope>NUCLEOTIDE SEQUENCE [LARGE SCALE GENOMIC DNA]</scope>
    <source>
        <strain evidence="1">S2</strain>
        <tissue evidence="1">Leaf</tissue>
    </source>
</reference>